<keyword evidence="2" id="KW-1185">Reference proteome</keyword>
<name>A0A813HJX5_POLGL</name>
<evidence type="ECO:0000313" key="2">
    <source>
        <dbReference type="Proteomes" id="UP000654075"/>
    </source>
</evidence>
<evidence type="ECO:0000313" key="1">
    <source>
        <dbReference type="EMBL" id="CAE8637891.1"/>
    </source>
</evidence>
<feature type="non-terminal residue" evidence="1">
    <location>
        <position position="100"/>
    </location>
</feature>
<protein>
    <submittedName>
        <fullName evidence="1">Uncharacterized protein</fullName>
    </submittedName>
</protein>
<dbReference type="AlphaFoldDB" id="A0A813HJX5"/>
<reference evidence="1" key="1">
    <citation type="submission" date="2021-02" db="EMBL/GenBank/DDBJ databases">
        <authorList>
            <person name="Dougan E. K."/>
            <person name="Rhodes N."/>
            <person name="Thang M."/>
            <person name="Chan C."/>
        </authorList>
    </citation>
    <scope>NUCLEOTIDE SEQUENCE</scope>
</reference>
<dbReference type="EMBL" id="CAJNNV010031795">
    <property type="protein sequence ID" value="CAE8637891.1"/>
    <property type="molecule type" value="Genomic_DNA"/>
</dbReference>
<organism evidence="1 2">
    <name type="scientific">Polarella glacialis</name>
    <name type="common">Dinoflagellate</name>
    <dbReference type="NCBI Taxonomy" id="89957"/>
    <lineage>
        <taxon>Eukaryota</taxon>
        <taxon>Sar</taxon>
        <taxon>Alveolata</taxon>
        <taxon>Dinophyceae</taxon>
        <taxon>Suessiales</taxon>
        <taxon>Suessiaceae</taxon>
        <taxon>Polarella</taxon>
    </lineage>
</organism>
<proteinExistence type="predicted"/>
<feature type="non-terminal residue" evidence="1">
    <location>
        <position position="1"/>
    </location>
</feature>
<comment type="caution">
    <text evidence="1">The sequence shown here is derived from an EMBL/GenBank/DDBJ whole genome shotgun (WGS) entry which is preliminary data.</text>
</comment>
<gene>
    <name evidence="1" type="ORF">PGLA1383_LOCUS53189</name>
</gene>
<accession>A0A813HJX5</accession>
<sequence length="100" mass="10677">ALHWQVLPAQLSAACPACIESTGSQARPAFRRLAGVVAALCCRARRKGKRRTQQCCFGPKFQASGLRIATLPMEAVLQLQSLAQELVSEGADAGHFVRSG</sequence>
<dbReference type="Proteomes" id="UP000654075">
    <property type="component" value="Unassembled WGS sequence"/>
</dbReference>